<evidence type="ECO:0000256" key="1">
    <source>
        <dbReference type="SAM" id="MobiDB-lite"/>
    </source>
</evidence>
<dbReference type="CDD" id="cd20558">
    <property type="entry name" value="CYCLIN_ScPCL7-like"/>
    <property type="match status" value="1"/>
</dbReference>
<dbReference type="OrthoDB" id="5304883at2759"/>
<proteinExistence type="predicted"/>
<evidence type="ECO:0000313" key="3">
    <source>
        <dbReference type="Proteomes" id="UP000663193"/>
    </source>
</evidence>
<accession>A0A7U2NQQ8</accession>
<evidence type="ECO:0008006" key="4">
    <source>
        <dbReference type="Google" id="ProtNLM"/>
    </source>
</evidence>
<sequence>MIQVCYPTPPLKTVHPRRLVLLAPVIQKMDPPSSDPPSNPPSAPNPAGDAGVLPEFSSLCLQDAPSPPAEDDNMDVVNMSRETAMKLIVRSVVAIANSAGDVPATPPLSRPQTPSGKENFAALKGHRRTASRPATPIPADRQKHQPTQLDPPEASHDEPTITHDVGAGAQPESVQRLNMARKFFSKTVPKVGVEEYINRIQKFCPLSTAVWLAAGSYILRLCVVDRSVPLTYRTMHRLILACALVAMKALEDHRWPQKRFAAVGGVDEAALSRLELCVEFLLSFDVQIFTPEKLRDLTLQLQRAGQAATMTTRLPSSFNLSMSNPKMRHVQV</sequence>
<dbReference type="Pfam" id="PF08613">
    <property type="entry name" value="Cyclin"/>
    <property type="match status" value="1"/>
</dbReference>
<feature type="region of interest" description="Disordered" evidence="1">
    <location>
        <begin position="28"/>
        <end position="55"/>
    </location>
</feature>
<dbReference type="Gene3D" id="1.10.472.10">
    <property type="entry name" value="Cyclin-like"/>
    <property type="match status" value="1"/>
</dbReference>
<name>A0A7U2NQQ8_PHANO</name>
<dbReference type="EMBL" id="CP069043">
    <property type="protein sequence ID" value="QRD06944.1"/>
    <property type="molecule type" value="Genomic_DNA"/>
</dbReference>
<reference evidence="3" key="1">
    <citation type="journal article" date="2021" name="BMC Genomics">
        <title>Chromosome-level genome assembly and manually-curated proteome of model necrotroph Parastagonospora nodorum Sn15 reveals a genome-wide trove of candidate effector homologs, and redundancy of virulence-related functions within an accessory chromosome.</title>
        <authorList>
            <person name="Bertazzoni S."/>
            <person name="Jones D.A.B."/>
            <person name="Phan H.T."/>
            <person name="Tan K.-C."/>
            <person name="Hane J.K."/>
        </authorList>
    </citation>
    <scope>NUCLEOTIDE SEQUENCE [LARGE SCALE GENOMIC DNA]</scope>
    <source>
        <strain evidence="3">SN15 / ATCC MYA-4574 / FGSC 10173)</strain>
    </source>
</reference>
<dbReference type="VEuPathDB" id="FungiDB:JI435_126510"/>
<organism evidence="2 3">
    <name type="scientific">Phaeosphaeria nodorum (strain SN15 / ATCC MYA-4574 / FGSC 10173)</name>
    <name type="common">Glume blotch fungus</name>
    <name type="synonym">Parastagonospora nodorum</name>
    <dbReference type="NCBI Taxonomy" id="321614"/>
    <lineage>
        <taxon>Eukaryota</taxon>
        <taxon>Fungi</taxon>
        <taxon>Dikarya</taxon>
        <taxon>Ascomycota</taxon>
        <taxon>Pezizomycotina</taxon>
        <taxon>Dothideomycetes</taxon>
        <taxon>Pleosporomycetidae</taxon>
        <taxon>Pleosporales</taxon>
        <taxon>Pleosporineae</taxon>
        <taxon>Phaeosphaeriaceae</taxon>
        <taxon>Parastagonospora</taxon>
    </lineage>
</organism>
<dbReference type="InterPro" id="IPR013922">
    <property type="entry name" value="Cyclin_PHO80-like"/>
</dbReference>
<feature type="compositionally biased region" description="Pro residues" evidence="1">
    <location>
        <begin position="33"/>
        <end position="44"/>
    </location>
</feature>
<protein>
    <recommendedName>
        <fullName evidence="4">Cyclin-like domain-containing protein</fullName>
    </recommendedName>
</protein>
<keyword evidence="3" id="KW-1185">Reference proteome</keyword>
<dbReference type="PANTHER" id="PTHR15615:SF32">
    <property type="entry name" value="PROTEIN KINASE COMPLEX COMPONENT, PUTATIVE (AFU_ORTHOLOGUE AFUA_2G07660)-RELATED"/>
    <property type="match status" value="1"/>
</dbReference>
<gene>
    <name evidence="2" type="ORF">JI435_126510</name>
</gene>
<dbReference type="PANTHER" id="PTHR15615">
    <property type="match status" value="1"/>
</dbReference>
<dbReference type="GO" id="GO:0019901">
    <property type="term" value="F:protein kinase binding"/>
    <property type="evidence" value="ECO:0007669"/>
    <property type="project" value="InterPro"/>
</dbReference>
<evidence type="ECO:0000313" key="2">
    <source>
        <dbReference type="EMBL" id="QRD06944.1"/>
    </source>
</evidence>
<feature type="region of interest" description="Disordered" evidence="1">
    <location>
        <begin position="99"/>
        <end position="166"/>
    </location>
</feature>
<dbReference type="Proteomes" id="UP000663193">
    <property type="component" value="Chromosome 21"/>
</dbReference>
<dbReference type="AlphaFoldDB" id="A0A7U2NQQ8"/>